<dbReference type="SUPFAM" id="SSF54001">
    <property type="entry name" value="Cysteine proteinases"/>
    <property type="match status" value="1"/>
</dbReference>
<reference evidence="3 4" key="1">
    <citation type="submission" date="2020-08" db="EMBL/GenBank/DDBJ databases">
        <title>Draft genome sequencing of an Anaerocolumna strain isolated from anoxic soil subjected to BSD treatment.</title>
        <authorList>
            <person name="Uek A."/>
            <person name="Tonouchi A."/>
        </authorList>
    </citation>
    <scope>NUCLEOTIDE SEQUENCE [LARGE SCALE GENOMIC DNA]</scope>
    <source>
        <strain evidence="3 4">CTTW</strain>
    </source>
</reference>
<reference evidence="3 4" key="2">
    <citation type="submission" date="2020-08" db="EMBL/GenBank/DDBJ databases">
        <authorList>
            <person name="Ueki A."/>
            <person name="Tonouchi A."/>
        </authorList>
    </citation>
    <scope>NUCLEOTIDE SEQUENCE [LARGE SCALE GENOMIC DNA]</scope>
    <source>
        <strain evidence="3 4">CTTW</strain>
    </source>
</reference>
<evidence type="ECO:0000259" key="2">
    <source>
        <dbReference type="Pfam" id="PF05257"/>
    </source>
</evidence>
<dbReference type="Gene3D" id="3.90.1720.10">
    <property type="entry name" value="endopeptidase domain like (from Nostoc punctiforme)"/>
    <property type="match status" value="1"/>
</dbReference>
<evidence type="ECO:0000313" key="4">
    <source>
        <dbReference type="Proteomes" id="UP000515703"/>
    </source>
</evidence>
<dbReference type="InterPro" id="IPR038765">
    <property type="entry name" value="Papain-like_cys_pep_sf"/>
</dbReference>
<dbReference type="SUPFAM" id="SSF109604">
    <property type="entry name" value="HD-domain/PDEase-like"/>
    <property type="match status" value="1"/>
</dbReference>
<dbReference type="Pfam" id="PF01966">
    <property type="entry name" value="HD"/>
    <property type="match status" value="1"/>
</dbReference>
<keyword evidence="4" id="KW-1185">Reference proteome</keyword>
<proteinExistence type="predicted"/>
<dbReference type="InterPro" id="IPR006674">
    <property type="entry name" value="HD_domain"/>
</dbReference>
<dbReference type="AlphaFoldDB" id="A0A7I8DQG1"/>
<dbReference type="InterPro" id="IPR003607">
    <property type="entry name" value="HD/PDEase_dom"/>
</dbReference>
<dbReference type="EMBL" id="AP023368">
    <property type="protein sequence ID" value="BCK00659.1"/>
    <property type="molecule type" value="Genomic_DNA"/>
</dbReference>
<name>A0A7I8DQG1_9FIRM</name>
<protein>
    <recommendedName>
        <fullName evidence="5">HD domain-containing protein</fullName>
    </recommendedName>
</protein>
<evidence type="ECO:0000259" key="1">
    <source>
        <dbReference type="Pfam" id="PF01966"/>
    </source>
</evidence>
<sequence>MTKKDAVQDYLEAVLLQIDSKEERFYSFQHAYGVAQCASLLAVKRGIDSDTAYVCGLLHDIYSFKTGYTPFHAINGAEMIRVAFKNELRDIFTEEEQKLIKSAVFHHSDKEHLHDEYDEVLKDSDLLQHWLSDKEKENCICERLLKVQAELGLPISEIPANKITAEERIAKSIRYNRAQMADIAEELADRKIEGIRTDSDYKKIIRYYPEQTAFDELKNGWCAAFVYHCAILAGLKLPIRQEPLYITRFAGVRAWYEWGEKCGFCFKEENGFKPERGDIVIYDNIIPEENKPPLTPWHDHIGIVLSAEEDSLLVAEGNVDNKNVSGIVKRSKYKNIGCYLRIPEDYRYDGWKYDYKTGELRQSPFSI</sequence>
<dbReference type="Proteomes" id="UP000515703">
    <property type="component" value="Chromosome"/>
</dbReference>
<evidence type="ECO:0008006" key="5">
    <source>
        <dbReference type="Google" id="ProtNLM"/>
    </source>
</evidence>
<dbReference type="KEGG" id="acht:bsdcttw_36990"/>
<dbReference type="Gene3D" id="1.10.3210.10">
    <property type="entry name" value="Hypothetical protein af1432"/>
    <property type="match status" value="1"/>
</dbReference>
<evidence type="ECO:0000313" key="3">
    <source>
        <dbReference type="EMBL" id="BCK00659.1"/>
    </source>
</evidence>
<dbReference type="Pfam" id="PF05257">
    <property type="entry name" value="CHAP"/>
    <property type="match status" value="1"/>
</dbReference>
<gene>
    <name evidence="3" type="ORF">bsdcttw_36990</name>
</gene>
<feature type="domain" description="Peptidase C51" evidence="2">
    <location>
        <begin position="219"/>
        <end position="318"/>
    </location>
</feature>
<dbReference type="InterPro" id="IPR007921">
    <property type="entry name" value="CHAP_dom"/>
</dbReference>
<dbReference type="RefSeq" id="WP_185256311.1">
    <property type="nucleotide sequence ID" value="NZ_AP023368.1"/>
</dbReference>
<dbReference type="CDD" id="cd00077">
    <property type="entry name" value="HDc"/>
    <property type="match status" value="1"/>
</dbReference>
<accession>A0A7I8DQG1</accession>
<feature type="domain" description="HD" evidence="1">
    <location>
        <begin position="28"/>
        <end position="127"/>
    </location>
</feature>
<organism evidence="3 4">
    <name type="scientific">Anaerocolumna chitinilytica</name>
    <dbReference type="NCBI Taxonomy" id="1727145"/>
    <lineage>
        <taxon>Bacteria</taxon>
        <taxon>Bacillati</taxon>
        <taxon>Bacillota</taxon>
        <taxon>Clostridia</taxon>
        <taxon>Lachnospirales</taxon>
        <taxon>Lachnospiraceae</taxon>
        <taxon>Anaerocolumna</taxon>
    </lineage>
</organism>